<dbReference type="EMBL" id="JADQDO010000001">
    <property type="protein sequence ID" value="MBF9231799.1"/>
    <property type="molecule type" value="Genomic_DNA"/>
</dbReference>
<accession>A0A931FL51</accession>
<evidence type="ECO:0000259" key="1">
    <source>
        <dbReference type="PROSITE" id="PS51186"/>
    </source>
</evidence>
<comment type="caution">
    <text evidence="2">The sequence shown here is derived from an EMBL/GenBank/DDBJ whole genome shotgun (WGS) entry which is preliminary data.</text>
</comment>
<dbReference type="PROSITE" id="PS51186">
    <property type="entry name" value="GNAT"/>
    <property type="match status" value="1"/>
</dbReference>
<keyword evidence="3" id="KW-1185">Reference proteome</keyword>
<evidence type="ECO:0000313" key="3">
    <source>
        <dbReference type="Proteomes" id="UP000599312"/>
    </source>
</evidence>
<dbReference type="InterPro" id="IPR051531">
    <property type="entry name" value="N-acetyltransferase"/>
</dbReference>
<dbReference type="CDD" id="cd04301">
    <property type="entry name" value="NAT_SF"/>
    <property type="match status" value="1"/>
</dbReference>
<organism evidence="2 3">
    <name type="scientific">Microvirga alba</name>
    <dbReference type="NCBI Taxonomy" id="2791025"/>
    <lineage>
        <taxon>Bacteria</taxon>
        <taxon>Pseudomonadati</taxon>
        <taxon>Pseudomonadota</taxon>
        <taxon>Alphaproteobacteria</taxon>
        <taxon>Hyphomicrobiales</taxon>
        <taxon>Methylobacteriaceae</taxon>
        <taxon>Microvirga</taxon>
    </lineage>
</organism>
<dbReference type="RefSeq" id="WP_196269804.1">
    <property type="nucleotide sequence ID" value="NZ_JADQDO010000001.1"/>
</dbReference>
<dbReference type="InterPro" id="IPR000182">
    <property type="entry name" value="GNAT_dom"/>
</dbReference>
<dbReference type="GO" id="GO:0016747">
    <property type="term" value="F:acyltransferase activity, transferring groups other than amino-acyl groups"/>
    <property type="evidence" value="ECO:0007669"/>
    <property type="project" value="InterPro"/>
</dbReference>
<reference evidence="2" key="1">
    <citation type="submission" date="2020-11" db="EMBL/GenBank/DDBJ databases">
        <authorList>
            <person name="Kim M.K."/>
        </authorList>
    </citation>
    <scope>NUCLEOTIDE SEQUENCE</scope>
    <source>
        <strain evidence="2">BT350</strain>
    </source>
</reference>
<feature type="domain" description="N-acetyltransferase" evidence="1">
    <location>
        <begin position="18"/>
        <end position="173"/>
    </location>
</feature>
<protein>
    <submittedName>
        <fullName evidence="2">GNAT family N-acetyltransferase</fullName>
    </submittedName>
</protein>
<gene>
    <name evidence="2" type="ORF">I2H38_00255</name>
</gene>
<sequence>MDQRQDPDSRDNLPLGDLTIRAVRPSDSEEIAALANLPGFRWGTLRLPYQTPEDTRKWIEGRAASDVRLVAVQNGKVVGNGGLNRLQGRRSHAAVLGMGVHDDYRGRGIGSRLLRELLTLADDWLDLKRIELTVFTDNAPAIALYKRNGFGLEGTHKAFAYREGAFVDAHAMARMKP</sequence>
<evidence type="ECO:0000313" key="2">
    <source>
        <dbReference type="EMBL" id="MBF9231799.1"/>
    </source>
</evidence>
<dbReference type="Proteomes" id="UP000599312">
    <property type="component" value="Unassembled WGS sequence"/>
</dbReference>
<dbReference type="SUPFAM" id="SSF55729">
    <property type="entry name" value="Acyl-CoA N-acyltransferases (Nat)"/>
    <property type="match status" value="1"/>
</dbReference>
<proteinExistence type="predicted"/>
<dbReference type="Pfam" id="PF00583">
    <property type="entry name" value="Acetyltransf_1"/>
    <property type="match status" value="1"/>
</dbReference>
<dbReference type="AlphaFoldDB" id="A0A931FL51"/>
<name>A0A931FL51_9HYPH</name>
<dbReference type="InterPro" id="IPR016181">
    <property type="entry name" value="Acyl_CoA_acyltransferase"/>
</dbReference>
<dbReference type="PANTHER" id="PTHR43792">
    <property type="entry name" value="GNAT FAMILY, PUTATIVE (AFU_ORTHOLOGUE AFUA_3G00765)-RELATED-RELATED"/>
    <property type="match status" value="1"/>
</dbReference>
<dbReference type="Gene3D" id="3.40.630.30">
    <property type="match status" value="1"/>
</dbReference>